<dbReference type="SMART" id="SM00912">
    <property type="entry name" value="Haemagg_act"/>
    <property type="match status" value="1"/>
</dbReference>
<name>A0A7Z7N0U2_9BURK</name>
<organism evidence="3 4">
    <name type="scientific">Caballeronia arationis</name>
    <dbReference type="NCBI Taxonomy" id="1777142"/>
    <lineage>
        <taxon>Bacteria</taxon>
        <taxon>Pseudomonadati</taxon>
        <taxon>Pseudomonadota</taxon>
        <taxon>Betaproteobacteria</taxon>
        <taxon>Burkholderiales</taxon>
        <taxon>Burkholderiaceae</taxon>
        <taxon>Caballeronia</taxon>
    </lineage>
</organism>
<dbReference type="OrthoDB" id="218680at2"/>
<dbReference type="PANTHER" id="PTHR12338">
    <property type="entry name" value="AUTOTRANSPORTER"/>
    <property type="match status" value="1"/>
</dbReference>
<dbReference type="AlphaFoldDB" id="A0A7Z7N0U2"/>
<dbReference type="NCBIfam" id="TIGR01901">
    <property type="entry name" value="adhes_NPXG"/>
    <property type="match status" value="1"/>
</dbReference>
<proteinExistence type="predicted"/>
<comment type="caution">
    <text evidence="3">The sequence shown here is derived from an EMBL/GenBank/DDBJ whole genome shotgun (WGS) entry which is preliminary data.</text>
</comment>
<dbReference type="InterPro" id="IPR008638">
    <property type="entry name" value="FhaB/CdiA-like_TPS"/>
</dbReference>
<sequence length="768" mass="77532">MRSVPCITFTSTTRALLALAIGALAAQVRAAGPLPQNGQFVAGSGGITSTATRVDVTQSTPRGVIDWRSFSIGRGNSVHVDNGAGATLARVTGANASDIDGTLNATGSFYLVNPQGVVIGRSGVVATGGRFVASTLDTGNDAFMAAGPLMLTGSSSAAVVNLGRIGSSGGDVFLVSRACTKNAGRIDAPEGTAELVTGKQVLIQDSSSNRQVFVEAGTHGSVVNEGSVRAAQIRLEAADGNVYALAGRHASLRATGTSLRDGRVWLVAPRGDVEQHEHVVASNADGTGGSVETTAKTLQLAGTRVDAQSWTIGTDEFAAGPNNAKALAESLSNGTSVTVNVGGSIDMVSSLRWTGDASLALNAGRSVALGPLATISNRGAGSLTLRADAKGIDNHGSVINAGTIDWSRSTGTVAALYDSNGTFEAGNIRTNCDWSPAPFSGLKTQVTAYQLINSIAELENISQSLAGNYALGRDLTASGVFTPIASTSAKGFGGQFDGFGHTLDGLILQGAYDGSRPYLGLFTNIAASGVVRNFSITNAFAATGNSVTGLVAGQSAGLIANVSTNGSLETAEIGQGAIAGVVGVNTGTVARATSDVSMYAQGGMGGIALSNEGLIVQSSAHGDSGGGSHAGVGGIALTNGKAGVIRQSYATGGAGGVTNGGIADENDGLIQQSFTTLAMPNTLPPGYIGGIAWNNTGHITSDVYWDKQLTQQDTGVALGMQIPAANGLTTAQMSARSSFAPSWNFAPHGTWTFVPGVLHPVLQWEVAN</sequence>
<evidence type="ECO:0000259" key="2">
    <source>
        <dbReference type="SMART" id="SM00912"/>
    </source>
</evidence>
<dbReference type="InterPro" id="IPR011050">
    <property type="entry name" value="Pectin_lyase_fold/virulence"/>
</dbReference>
<dbReference type="EMBL" id="OCSU01000001">
    <property type="protein sequence ID" value="SOE56148.1"/>
    <property type="molecule type" value="Genomic_DNA"/>
</dbReference>
<keyword evidence="1" id="KW-0732">Signal</keyword>
<dbReference type="InterPro" id="IPR050909">
    <property type="entry name" value="Bact_Autotransporter_VF"/>
</dbReference>
<feature type="chain" id="PRO_5030998177" evidence="1">
    <location>
        <begin position="31"/>
        <end position="768"/>
    </location>
</feature>
<reference evidence="3 4" key="1">
    <citation type="submission" date="2017-09" db="EMBL/GenBank/DDBJ databases">
        <authorList>
            <person name="Varghese N."/>
            <person name="Submissions S."/>
        </authorList>
    </citation>
    <scope>NUCLEOTIDE SEQUENCE [LARGE SCALE GENOMIC DNA]</scope>
    <source>
        <strain evidence="3 4">OK806</strain>
    </source>
</reference>
<dbReference type="SUPFAM" id="SSF51126">
    <property type="entry name" value="Pectin lyase-like"/>
    <property type="match status" value="1"/>
</dbReference>
<feature type="signal peptide" evidence="1">
    <location>
        <begin position="1"/>
        <end position="30"/>
    </location>
</feature>
<dbReference type="RefSeq" id="WP_062643683.1">
    <property type="nucleotide sequence ID" value="NZ_FCOG02000221.1"/>
</dbReference>
<dbReference type="Gene3D" id="2.160.20.110">
    <property type="match status" value="1"/>
</dbReference>
<evidence type="ECO:0000313" key="3">
    <source>
        <dbReference type="EMBL" id="SOE56148.1"/>
    </source>
</evidence>
<gene>
    <name evidence="3" type="ORF">SAMN05446927_1185</name>
</gene>
<evidence type="ECO:0000256" key="1">
    <source>
        <dbReference type="SAM" id="SignalP"/>
    </source>
</evidence>
<dbReference type="Gene3D" id="2.160.20.10">
    <property type="entry name" value="Single-stranded right-handed beta-helix, Pectin lyase-like"/>
    <property type="match status" value="1"/>
</dbReference>
<protein>
    <submittedName>
        <fullName evidence="3">Filamentous hemagglutinin family N-terminal domain-containing protein</fullName>
    </submittedName>
</protein>
<keyword evidence="4" id="KW-1185">Reference proteome</keyword>
<dbReference type="Proteomes" id="UP000219522">
    <property type="component" value="Unassembled WGS sequence"/>
</dbReference>
<dbReference type="InterPro" id="IPR012334">
    <property type="entry name" value="Pectin_lyas_fold"/>
</dbReference>
<dbReference type="PANTHER" id="PTHR12338:SF5">
    <property type="entry name" value="ANTIGEN 43-RELATED"/>
    <property type="match status" value="1"/>
</dbReference>
<feature type="domain" description="Filamentous haemagglutinin FhaB/tRNA nuclease CdiA-like TPS" evidence="2">
    <location>
        <begin position="31"/>
        <end position="142"/>
    </location>
</feature>
<dbReference type="Pfam" id="PF05860">
    <property type="entry name" value="TPS"/>
    <property type="match status" value="1"/>
</dbReference>
<accession>A0A7Z7N0U2</accession>
<evidence type="ECO:0000313" key="4">
    <source>
        <dbReference type="Proteomes" id="UP000219522"/>
    </source>
</evidence>